<dbReference type="AlphaFoldDB" id="A0A3Q9IT02"/>
<dbReference type="KEGG" id="buy:D8S85_11970"/>
<dbReference type="OrthoDB" id="9784685at2"/>
<dbReference type="SUPFAM" id="SSF111369">
    <property type="entry name" value="HlyD-like secretion proteins"/>
    <property type="match status" value="1"/>
</dbReference>
<gene>
    <name evidence="3" type="ORF">D8S85_11970</name>
</gene>
<evidence type="ECO:0000313" key="3">
    <source>
        <dbReference type="EMBL" id="AZS30187.1"/>
    </source>
</evidence>
<dbReference type="PANTHER" id="PTHR30469:SF15">
    <property type="entry name" value="HLYD FAMILY OF SECRETION PROTEINS"/>
    <property type="match status" value="1"/>
</dbReference>
<dbReference type="NCBIfam" id="TIGR01730">
    <property type="entry name" value="RND_mfp"/>
    <property type="match status" value="1"/>
</dbReference>
<organism evidence="3 4">
    <name type="scientific">Butyricimonas faecalis</name>
    <dbReference type="NCBI Taxonomy" id="2093856"/>
    <lineage>
        <taxon>Bacteria</taxon>
        <taxon>Pseudomonadati</taxon>
        <taxon>Bacteroidota</taxon>
        <taxon>Bacteroidia</taxon>
        <taxon>Bacteroidales</taxon>
        <taxon>Odoribacteraceae</taxon>
        <taxon>Butyricimonas</taxon>
    </lineage>
</organism>
<evidence type="ECO:0000313" key="4">
    <source>
        <dbReference type="Proteomes" id="UP000270673"/>
    </source>
</evidence>
<dbReference type="PROSITE" id="PS51257">
    <property type="entry name" value="PROKAR_LIPOPROTEIN"/>
    <property type="match status" value="1"/>
</dbReference>
<comment type="similarity">
    <text evidence="1">Belongs to the membrane fusion protein (MFP) (TC 8.A.1) family.</text>
</comment>
<dbReference type="Proteomes" id="UP000270673">
    <property type="component" value="Chromosome"/>
</dbReference>
<dbReference type="Gene3D" id="1.10.287.470">
    <property type="entry name" value="Helix hairpin bin"/>
    <property type="match status" value="1"/>
</dbReference>
<sequence>MNKTVFSVLKWTSVSGVLLVAMSCRRAAPGLEISQLVKTAEVQKYDGECSTTYPGKIKAASDVQLAFRVAGPILRFNAEVGEFVKKGDVLAEIDPRDYKLQYEATKAEYTQVTEESDRVIELYHRKSVPVNDYDKAVAAKQRIASLYHANLNALNDTKLKAPFDGYIQKKFFDAHEIVNIGTPVLSMINNDYYEVNIDIPSSDFVRRESFKEFYCEADVFPGVKIPLELLDVTQQANYNQLFRVRFRMKPEEKLNLAAGMSVSVTIRFEPGQEGLSIIPISSLFQKEDKSYVWVYDTAQMTVKMNPVQVVELDKDGQVIVESDLASGTRIVSAGVNGLREGQKVRLLAPVSSSNVGKLL</sequence>
<accession>A0A3Q9IT02</accession>
<dbReference type="RefSeq" id="WP_106480831.1">
    <property type="nucleotide sequence ID" value="NZ_CP032819.1"/>
</dbReference>
<reference evidence="3 4" key="1">
    <citation type="submission" date="2018-10" db="EMBL/GenBank/DDBJ databases">
        <title>Butyricimonas faecalis sp. nov., isolated from human faeces and emended description of the genus Butyricimonas.</title>
        <authorList>
            <person name="Le Roy T."/>
            <person name="Van der Smissen P."/>
            <person name="Paquot A."/>
            <person name="Delzenne N."/>
            <person name="Muccioli G."/>
            <person name="Collet J.-F."/>
            <person name="Cani P.D."/>
        </authorList>
    </citation>
    <scope>NUCLEOTIDE SEQUENCE [LARGE SCALE GENOMIC DNA]</scope>
    <source>
        <strain evidence="3 4">H184</strain>
    </source>
</reference>
<dbReference type="GO" id="GO:1990281">
    <property type="term" value="C:efflux pump complex"/>
    <property type="evidence" value="ECO:0007669"/>
    <property type="project" value="TreeGrafter"/>
</dbReference>
<dbReference type="InterPro" id="IPR058625">
    <property type="entry name" value="MdtA-like_BSH"/>
</dbReference>
<dbReference type="GO" id="GO:0015562">
    <property type="term" value="F:efflux transmembrane transporter activity"/>
    <property type="evidence" value="ECO:0007669"/>
    <property type="project" value="TreeGrafter"/>
</dbReference>
<dbReference type="Pfam" id="PF25917">
    <property type="entry name" value="BSH_RND"/>
    <property type="match status" value="1"/>
</dbReference>
<evidence type="ECO:0000259" key="2">
    <source>
        <dbReference type="Pfam" id="PF25917"/>
    </source>
</evidence>
<proteinExistence type="inferred from homology"/>
<protein>
    <submittedName>
        <fullName evidence="3">Efflux RND transporter periplasmic adaptor subunit</fullName>
    </submittedName>
</protein>
<evidence type="ECO:0000256" key="1">
    <source>
        <dbReference type="ARBA" id="ARBA00009477"/>
    </source>
</evidence>
<name>A0A3Q9IT02_9BACT</name>
<dbReference type="Gene3D" id="2.40.420.20">
    <property type="match status" value="1"/>
</dbReference>
<keyword evidence="4" id="KW-1185">Reference proteome</keyword>
<dbReference type="Gene3D" id="2.40.50.100">
    <property type="match status" value="1"/>
</dbReference>
<dbReference type="PANTHER" id="PTHR30469">
    <property type="entry name" value="MULTIDRUG RESISTANCE PROTEIN MDTA"/>
    <property type="match status" value="1"/>
</dbReference>
<dbReference type="EMBL" id="CP032819">
    <property type="protein sequence ID" value="AZS30187.1"/>
    <property type="molecule type" value="Genomic_DNA"/>
</dbReference>
<dbReference type="InterPro" id="IPR006143">
    <property type="entry name" value="RND_pump_MFP"/>
</dbReference>
<feature type="domain" description="Multidrug resistance protein MdtA-like barrel-sandwich hybrid" evidence="2">
    <location>
        <begin position="63"/>
        <end position="182"/>
    </location>
</feature>